<keyword evidence="3" id="KW-1185">Reference proteome</keyword>
<feature type="transmembrane region" description="Helical" evidence="1">
    <location>
        <begin position="26"/>
        <end position="43"/>
    </location>
</feature>
<dbReference type="PANTHER" id="PTHR43471:SF10">
    <property type="entry name" value="SLL1107 PROTEIN"/>
    <property type="match status" value="1"/>
</dbReference>
<dbReference type="PANTHER" id="PTHR43471">
    <property type="entry name" value="ABC TRANSPORTER PERMEASE"/>
    <property type="match status" value="1"/>
</dbReference>
<evidence type="ECO:0000313" key="2">
    <source>
        <dbReference type="EMBL" id="MFD2157839.1"/>
    </source>
</evidence>
<name>A0ABW4Z7F4_9BACT</name>
<sequence length="300" mass="33139">MRDFLSIPRVMVIAGHTFTQLVRMKVFYFLVVFALIVLGIQFVDMSMLGAVSAVEQNLRVMKGAGFFAMNTFSVILALSATALLLPKDIEDRTLYTILCKPVQRLDYLLGKLMGVMLLVGVGLLVMDGLFCLILNSRVESIVSAQSEALQKMGRSEVYIAESVEAIRAQGVSWGMQAGVLAVFLKALVVASIALLVSTFSTSTLFTIVITVVVVVIGLIQGEARDYFLEQQSLGKSSGMLEMTRWVALLFPDFKLLGIEDGVINGRDVPLRLLWQVSLVAVLYSAIYTCLSWFVFRRKEL</sequence>
<keyword evidence="1" id="KW-0472">Membrane</keyword>
<comment type="caution">
    <text evidence="2">The sequence shown here is derived from an EMBL/GenBank/DDBJ whole genome shotgun (WGS) entry which is preliminary data.</text>
</comment>
<dbReference type="Pfam" id="PF12679">
    <property type="entry name" value="ABC2_membrane_2"/>
    <property type="match status" value="1"/>
</dbReference>
<reference evidence="3" key="1">
    <citation type="journal article" date="2019" name="Int. J. Syst. Evol. Microbiol.">
        <title>The Global Catalogue of Microorganisms (GCM) 10K type strain sequencing project: providing services to taxonomists for standard genome sequencing and annotation.</title>
        <authorList>
            <consortium name="The Broad Institute Genomics Platform"/>
            <consortium name="The Broad Institute Genome Sequencing Center for Infectious Disease"/>
            <person name="Wu L."/>
            <person name="Ma J."/>
        </authorList>
    </citation>
    <scope>NUCLEOTIDE SEQUENCE [LARGE SCALE GENOMIC DNA]</scope>
    <source>
        <strain evidence="3">CCUG 57942</strain>
    </source>
</reference>
<feature type="transmembrane region" description="Helical" evidence="1">
    <location>
        <begin position="203"/>
        <end position="221"/>
    </location>
</feature>
<keyword evidence="1" id="KW-0812">Transmembrane</keyword>
<evidence type="ECO:0000256" key="1">
    <source>
        <dbReference type="SAM" id="Phobius"/>
    </source>
</evidence>
<feature type="transmembrane region" description="Helical" evidence="1">
    <location>
        <begin position="177"/>
        <end position="196"/>
    </location>
</feature>
<protein>
    <submittedName>
        <fullName evidence="2">ABC transporter permease subunit</fullName>
    </submittedName>
</protein>
<feature type="transmembrane region" description="Helical" evidence="1">
    <location>
        <begin position="272"/>
        <end position="295"/>
    </location>
</feature>
<dbReference type="Proteomes" id="UP001597389">
    <property type="component" value="Unassembled WGS sequence"/>
</dbReference>
<gene>
    <name evidence="2" type="ORF">ACFSW8_02885</name>
</gene>
<dbReference type="RefSeq" id="WP_377177391.1">
    <property type="nucleotide sequence ID" value="NZ_JBHUJB010000013.1"/>
</dbReference>
<keyword evidence="1" id="KW-1133">Transmembrane helix</keyword>
<feature type="transmembrane region" description="Helical" evidence="1">
    <location>
        <begin position="105"/>
        <end position="126"/>
    </location>
</feature>
<accession>A0ABW4Z7F4</accession>
<feature type="transmembrane region" description="Helical" evidence="1">
    <location>
        <begin position="63"/>
        <end position="85"/>
    </location>
</feature>
<evidence type="ECO:0000313" key="3">
    <source>
        <dbReference type="Proteomes" id="UP001597389"/>
    </source>
</evidence>
<proteinExistence type="predicted"/>
<organism evidence="2 3">
    <name type="scientific">Rubritalea tangerina</name>
    <dbReference type="NCBI Taxonomy" id="430798"/>
    <lineage>
        <taxon>Bacteria</taxon>
        <taxon>Pseudomonadati</taxon>
        <taxon>Verrucomicrobiota</taxon>
        <taxon>Verrucomicrobiia</taxon>
        <taxon>Verrucomicrobiales</taxon>
        <taxon>Rubritaleaceae</taxon>
        <taxon>Rubritalea</taxon>
    </lineage>
</organism>
<dbReference type="EMBL" id="JBHUJB010000013">
    <property type="protein sequence ID" value="MFD2157839.1"/>
    <property type="molecule type" value="Genomic_DNA"/>
</dbReference>